<name>A0A7C9JDR3_9BACT</name>
<organism evidence="1">
    <name type="scientific">Muribaculaceae bacterium Z82</name>
    <dbReference type="NCBI Taxonomy" id="2304548"/>
    <lineage>
        <taxon>Bacteria</taxon>
        <taxon>Pseudomonadati</taxon>
        <taxon>Bacteroidota</taxon>
        <taxon>Bacteroidia</taxon>
        <taxon>Bacteroidales</taxon>
        <taxon>Muribaculaceae</taxon>
    </lineage>
</organism>
<comment type="caution">
    <text evidence="1">The sequence shown here is derived from an EMBL/GenBank/DDBJ whole genome shotgun (WGS) entry which is preliminary data.</text>
</comment>
<gene>
    <name evidence="1" type="ORF">D1639_06375</name>
</gene>
<dbReference type="AlphaFoldDB" id="A0A7C9JDR3"/>
<sequence>MADSKSAYSEAADYYVKTTAAQDEAMARAYAKARARKDRHGHRWETTNVNLNEICDRFAPGDRGEVKGTKYIFAGERYSVVADMAAGYARIYDRVARKYTLLDGSPCDNDDLTHFRILKRDEM</sequence>
<reference evidence="1" key="1">
    <citation type="submission" date="2018-08" db="EMBL/GenBank/DDBJ databases">
        <title>Murine metabolic-syndrome-specific gut microbial biobank.</title>
        <authorList>
            <person name="Liu C."/>
        </authorList>
    </citation>
    <scope>NUCLEOTIDE SEQUENCE [LARGE SCALE GENOMIC DNA]</scope>
    <source>
        <strain evidence="1">Z82</strain>
    </source>
</reference>
<proteinExistence type="predicted"/>
<dbReference type="EMBL" id="QWKH01000039">
    <property type="protein sequence ID" value="NBI34660.1"/>
    <property type="molecule type" value="Genomic_DNA"/>
</dbReference>
<accession>A0A7C9JDR3</accession>
<evidence type="ECO:0000313" key="1">
    <source>
        <dbReference type="EMBL" id="NBI34660.1"/>
    </source>
</evidence>
<protein>
    <submittedName>
        <fullName evidence="1">Uncharacterized protein</fullName>
    </submittedName>
</protein>